<name>A0A840Q833_9PSEU</name>
<evidence type="ECO:0000313" key="2">
    <source>
        <dbReference type="Proteomes" id="UP000584374"/>
    </source>
</evidence>
<dbReference type="Proteomes" id="UP000584374">
    <property type="component" value="Unassembled WGS sequence"/>
</dbReference>
<comment type="caution">
    <text evidence="1">The sequence shown here is derived from an EMBL/GenBank/DDBJ whole genome shotgun (WGS) entry which is preliminary data.</text>
</comment>
<keyword evidence="2" id="KW-1185">Reference proteome</keyword>
<reference evidence="1 2" key="1">
    <citation type="submission" date="2020-08" db="EMBL/GenBank/DDBJ databases">
        <title>Sequencing the genomes of 1000 actinobacteria strains.</title>
        <authorList>
            <person name="Klenk H.-P."/>
        </authorList>
    </citation>
    <scope>NUCLEOTIDE SEQUENCE [LARGE SCALE GENOMIC DNA]</scope>
    <source>
        <strain evidence="1 2">DSM 45584</strain>
    </source>
</reference>
<dbReference type="EMBL" id="JACHIW010000001">
    <property type="protein sequence ID" value="MBB5156606.1"/>
    <property type="molecule type" value="Genomic_DNA"/>
</dbReference>
<gene>
    <name evidence="1" type="ORF">BJ970_004140</name>
</gene>
<dbReference type="RefSeq" id="WP_184727715.1">
    <property type="nucleotide sequence ID" value="NZ_JACHIW010000001.1"/>
</dbReference>
<protein>
    <submittedName>
        <fullName evidence="1">Uncharacterized protein</fullName>
    </submittedName>
</protein>
<organism evidence="1 2">
    <name type="scientific">Saccharopolyspora phatthalungensis</name>
    <dbReference type="NCBI Taxonomy" id="664693"/>
    <lineage>
        <taxon>Bacteria</taxon>
        <taxon>Bacillati</taxon>
        <taxon>Actinomycetota</taxon>
        <taxon>Actinomycetes</taxon>
        <taxon>Pseudonocardiales</taxon>
        <taxon>Pseudonocardiaceae</taxon>
        <taxon>Saccharopolyspora</taxon>
    </lineage>
</organism>
<dbReference type="AlphaFoldDB" id="A0A840Q833"/>
<proteinExistence type="predicted"/>
<sequence>MTTWQYAAGTPLNHKTPRTDADRFAALLCGLFSVLALYAQRGNTVDGVAEAAVLSQRGVSRLLDLGGSTQAWHGSNAAVPVRPATVPADADRLTSLAGLAALVEPLASEAYGDAHPLTDVVTALRGDPAALLPGLRQLLADPHQANATVGLLDDAVRQAMSAAQALLTVPAPDTATAEDFASLVDAAQALFGTVDHVAGLLSAGLSETDKGAA</sequence>
<accession>A0A840Q833</accession>
<evidence type="ECO:0000313" key="1">
    <source>
        <dbReference type="EMBL" id="MBB5156606.1"/>
    </source>
</evidence>